<proteinExistence type="predicted"/>
<evidence type="ECO:0000313" key="1">
    <source>
        <dbReference type="EMBL" id="APD23921.1"/>
    </source>
</evidence>
<sequence>MNKQELIKKLEERRTITGNFQGYVVWWKDVKEIFEQLGEPQPVKVPQCVAEYIEFKKKNNFHVYGAMRVIEDHYDKKVPDWFYENNIEKFCLAWLDGYEVEKEKRCKCIKIPEEIRPFDIGYRIVNKYGQALALRNGASIFDLPFLAEKAIEKEFGKNDPDFDIGKHSVEEIAIVNLSKFHSYFEEVIHD</sequence>
<dbReference type="InterPro" id="IPR012865">
    <property type="entry name" value="DUF1642"/>
</dbReference>
<reference evidence="1 2" key="1">
    <citation type="journal article" date="2017" name="Sci. Rep.">
        <title>Pneumococcal prophages are diverse, but not without structure or history.</title>
        <authorList>
            <person name="Brueggemann A.B."/>
            <person name="Harrold C.L."/>
            <person name="Rezaei Javan R."/>
            <person name="van Tonder A.J."/>
            <person name="McDonnell A.J."/>
            <person name="Edwards B.A."/>
        </authorList>
    </citation>
    <scope>NUCLEOTIDE SEQUENCE [LARGE SCALE GENOMIC DNA]</scope>
</reference>
<organism evidence="1 2">
    <name type="scientific">Streptococcus phage IPP55</name>
    <dbReference type="NCBI Taxonomy" id="1916193"/>
    <lineage>
        <taxon>Viruses</taxon>
        <taxon>Duplodnaviria</taxon>
        <taxon>Heunggongvirae</taxon>
        <taxon>Uroviricota</taxon>
        <taxon>Caudoviricetes</taxon>
        <taxon>Paclarkvirus</taxon>
        <taxon>Paclarkvirus IPP55</taxon>
    </lineage>
</organism>
<gene>
    <name evidence="1" type="ORF">IPP55_00022</name>
</gene>
<evidence type="ECO:0000313" key="2">
    <source>
        <dbReference type="Proteomes" id="UP000221982"/>
    </source>
</evidence>
<accession>A0A1S5SEG6</accession>
<dbReference type="Pfam" id="PF07852">
    <property type="entry name" value="DUF1642"/>
    <property type="match status" value="1"/>
</dbReference>
<protein>
    <recommendedName>
        <fullName evidence="3">DUF1642 domain-containing protein</fullName>
    </recommendedName>
</protein>
<name>A0A1S5SEG6_9CAUD</name>
<dbReference type="EMBL" id="KY065493">
    <property type="protein sequence ID" value="APD23921.1"/>
    <property type="molecule type" value="Genomic_DNA"/>
</dbReference>
<dbReference type="Proteomes" id="UP000221982">
    <property type="component" value="Segment"/>
</dbReference>
<keyword evidence="2" id="KW-1185">Reference proteome</keyword>
<evidence type="ECO:0008006" key="3">
    <source>
        <dbReference type="Google" id="ProtNLM"/>
    </source>
</evidence>